<protein>
    <submittedName>
        <fullName evidence="1">Alpha-galactosidase</fullName>
    </submittedName>
</protein>
<comment type="caution">
    <text evidence="1">The sequence shown here is derived from an EMBL/GenBank/DDBJ whole genome shotgun (WGS) entry which is preliminary data.</text>
</comment>
<dbReference type="Proteomes" id="UP000037460">
    <property type="component" value="Unassembled WGS sequence"/>
</dbReference>
<accession>A0A0M0JQS7</accession>
<gene>
    <name evidence="1" type="ORF">Ctob_005100</name>
</gene>
<evidence type="ECO:0000313" key="2">
    <source>
        <dbReference type="Proteomes" id="UP000037460"/>
    </source>
</evidence>
<keyword evidence="2" id="KW-1185">Reference proteome</keyword>
<dbReference type="EMBL" id="JWZX01002533">
    <property type="protein sequence ID" value="KOO28657.1"/>
    <property type="molecule type" value="Genomic_DNA"/>
</dbReference>
<dbReference type="OrthoDB" id="10266592at2759"/>
<dbReference type="AlphaFoldDB" id="A0A0M0JQS7"/>
<sequence>MLGPCAMLLAFQALGHLPSEDFLVDKPLVSSTLTKDADGSLLLSNGLISRRFVTTPNFATVALRSEASFDTGGVLEVLRGVSPEARITLSCPDEGAAHRRGLLPYAADALEGQTDPNVTGSSIGSAGIAIGGLRGQMRYAIYEEDRWNWTVGEDDFVYESHETAQPKAAWAWTPGQRHSSMAAWPPLGLQLRVRFMPPAGHCGCYCGVRVTVVYELHDGLPTFSKWLEVSNGGDHEVLVETLVTEELHVAEDAKDRLLVETDYMPRKTVWKYAQPPAADPHVGSYEGSRMNYPTWWIDPDYEDDVNDQSLHANLAVTALLLQLQYPLGPWQLLAANGGAYRFMTMFFTICDTTEAERQWLTRRRVMRTLFPQVTESLLYFYSTNATSAGIRRVAAQAAEVGFEAMLLSFGSGFDPASTDPTYIASVASDTSFAKSLGIEMGGYTLMQLSYGGVTGDDKCISPDGPGSSVDIADFSTAYHQQYRDNIVSFLNKTGMAMLETDGPYEGATCAVTSKSGFRHVNNSQLVQYAANVDFYRQLKREFNTFLTVPDPYWNSGGTNREPAGYTDAWNHVDSTAEYLQMARLYLYDSSIFSPTTEGWLGFEMYRTPPPLDDHLETLEEALASLLGQGNIPCYRGPEMYDDGSPQAKQLWKLWTAHYKRYRPILSSDVIHISRPTGRGVEAAMHVNASARAAGEPIAFLNLFNPTAATKVATLRLPLYYAGALPGSRLALEWGGSLLNPSKWPVPAQSAARVLVDYSIRINVSLAPHSFLWAAITAEEYFERRIELETLPFGLGRPLGA</sequence>
<organism evidence="1 2">
    <name type="scientific">Chrysochromulina tobinii</name>
    <dbReference type="NCBI Taxonomy" id="1460289"/>
    <lineage>
        <taxon>Eukaryota</taxon>
        <taxon>Haptista</taxon>
        <taxon>Haptophyta</taxon>
        <taxon>Prymnesiophyceae</taxon>
        <taxon>Prymnesiales</taxon>
        <taxon>Chrysochromulinaceae</taxon>
        <taxon>Chrysochromulina</taxon>
    </lineage>
</organism>
<reference evidence="2" key="1">
    <citation type="journal article" date="2015" name="PLoS Genet.">
        <title>Genome Sequence and Transcriptome Analyses of Chrysochromulina tobin: Metabolic Tools for Enhanced Algal Fitness in the Prominent Order Prymnesiales (Haptophyceae).</title>
        <authorList>
            <person name="Hovde B.T."/>
            <person name="Deodato C.R."/>
            <person name="Hunsperger H.M."/>
            <person name="Ryken S.A."/>
            <person name="Yost W."/>
            <person name="Jha R.K."/>
            <person name="Patterson J."/>
            <person name="Monnat R.J. Jr."/>
            <person name="Barlow S.B."/>
            <person name="Starkenburg S.R."/>
            <person name="Cattolico R.A."/>
        </authorList>
    </citation>
    <scope>NUCLEOTIDE SEQUENCE</scope>
    <source>
        <strain evidence="2">CCMP291</strain>
    </source>
</reference>
<proteinExistence type="predicted"/>
<evidence type="ECO:0000313" key="1">
    <source>
        <dbReference type="EMBL" id="KOO28657.1"/>
    </source>
</evidence>
<name>A0A0M0JQS7_9EUKA</name>